<protein>
    <submittedName>
        <fullName evidence="3">Nucleotide-binding universal stress protein, UspA family</fullName>
    </submittedName>
</protein>
<name>A0A1G7U2Y5_9SPHI</name>
<organism evidence="3 4">
    <name type="scientific">Mucilaginibacter gossypii</name>
    <dbReference type="NCBI Taxonomy" id="551996"/>
    <lineage>
        <taxon>Bacteria</taxon>
        <taxon>Pseudomonadati</taxon>
        <taxon>Bacteroidota</taxon>
        <taxon>Sphingobacteriia</taxon>
        <taxon>Sphingobacteriales</taxon>
        <taxon>Sphingobacteriaceae</taxon>
        <taxon>Mucilaginibacter</taxon>
    </lineage>
</organism>
<evidence type="ECO:0000256" key="1">
    <source>
        <dbReference type="ARBA" id="ARBA00008791"/>
    </source>
</evidence>
<dbReference type="PRINTS" id="PR01438">
    <property type="entry name" value="UNVRSLSTRESS"/>
</dbReference>
<proteinExistence type="inferred from homology"/>
<evidence type="ECO:0000313" key="3">
    <source>
        <dbReference type="EMBL" id="SDG41985.1"/>
    </source>
</evidence>
<dbReference type="InterPro" id="IPR014729">
    <property type="entry name" value="Rossmann-like_a/b/a_fold"/>
</dbReference>
<gene>
    <name evidence="3" type="ORF">SAMN05192573_103354</name>
</gene>
<reference evidence="4" key="1">
    <citation type="submission" date="2016-10" db="EMBL/GenBank/DDBJ databases">
        <authorList>
            <person name="Varghese N."/>
            <person name="Submissions S."/>
        </authorList>
    </citation>
    <scope>NUCLEOTIDE SEQUENCE [LARGE SCALE GENOMIC DNA]</scope>
    <source>
        <strain evidence="4">Gh-67</strain>
    </source>
</reference>
<dbReference type="EMBL" id="FNCG01000003">
    <property type="protein sequence ID" value="SDG41985.1"/>
    <property type="molecule type" value="Genomic_DNA"/>
</dbReference>
<dbReference type="Proteomes" id="UP000199705">
    <property type="component" value="Unassembled WGS sequence"/>
</dbReference>
<dbReference type="InterPro" id="IPR006016">
    <property type="entry name" value="UspA"/>
</dbReference>
<dbReference type="SUPFAM" id="SSF52402">
    <property type="entry name" value="Adenine nucleotide alpha hydrolases-like"/>
    <property type="match status" value="2"/>
</dbReference>
<comment type="similarity">
    <text evidence="1">Belongs to the universal stress protein A family.</text>
</comment>
<dbReference type="AlphaFoldDB" id="A0A1G7U2Y5"/>
<evidence type="ECO:0000313" key="4">
    <source>
        <dbReference type="Proteomes" id="UP000199705"/>
    </source>
</evidence>
<evidence type="ECO:0000259" key="2">
    <source>
        <dbReference type="Pfam" id="PF00582"/>
    </source>
</evidence>
<feature type="domain" description="UspA" evidence="2">
    <location>
        <begin position="1"/>
        <end position="148"/>
    </location>
</feature>
<sequence>MKKLLVLTDFSPNAAHAEAAALRYSAKLGWGIVLYHTLPFIPLIPSDTAGPYVTETTSMLFADARERLSREADHLKKLAGSVPHYHPDIELKNGEGTLSDVIEEISGQREIEMVIMGGRSDSALEHLLTGSDTAAVIRKAVKPVLILPTGAEQYIPQYVVFATDFNTADLPAIDFLIDLSETLGFHLDVVHVVQSNEVAADIVPEVTFSKFLAQRGLSCTQIPGKNVHKGLHEYCRAHHANVLAMTHGHHSLISRLFSQSESLTAITDKQSAVLVFPPAFNKSV</sequence>
<dbReference type="STRING" id="551996.SAMN05192573_103354"/>
<dbReference type="CDD" id="cd00293">
    <property type="entry name" value="USP-like"/>
    <property type="match status" value="1"/>
</dbReference>
<dbReference type="PANTHER" id="PTHR46268">
    <property type="entry name" value="STRESS RESPONSE PROTEIN NHAX"/>
    <property type="match status" value="1"/>
</dbReference>
<dbReference type="PANTHER" id="PTHR46268:SF6">
    <property type="entry name" value="UNIVERSAL STRESS PROTEIN UP12"/>
    <property type="match status" value="1"/>
</dbReference>
<dbReference type="RefSeq" id="WP_091164286.1">
    <property type="nucleotide sequence ID" value="NZ_FNCG01000003.1"/>
</dbReference>
<keyword evidence="4" id="KW-1185">Reference proteome</keyword>
<dbReference type="InterPro" id="IPR006015">
    <property type="entry name" value="Universal_stress_UspA"/>
</dbReference>
<dbReference type="Gene3D" id="3.40.50.620">
    <property type="entry name" value="HUPs"/>
    <property type="match status" value="2"/>
</dbReference>
<dbReference type="Pfam" id="PF00582">
    <property type="entry name" value="Usp"/>
    <property type="match status" value="1"/>
</dbReference>
<accession>A0A1G7U2Y5</accession>